<name>A0A399EHQ3_9DEIN</name>
<keyword evidence="3" id="KW-1185">Reference proteome</keyword>
<protein>
    <submittedName>
        <fullName evidence="2">AAA domain protein</fullName>
    </submittedName>
</protein>
<dbReference type="Pfam" id="PF13481">
    <property type="entry name" value="AAA_25"/>
    <property type="match status" value="1"/>
</dbReference>
<evidence type="ECO:0000313" key="2">
    <source>
        <dbReference type="EMBL" id="RIH82609.1"/>
    </source>
</evidence>
<dbReference type="InterPro" id="IPR027417">
    <property type="entry name" value="P-loop_NTPase"/>
</dbReference>
<dbReference type="Gene3D" id="3.40.50.300">
    <property type="entry name" value="P-loop containing nucleotide triphosphate hydrolases"/>
    <property type="match status" value="1"/>
</dbReference>
<evidence type="ECO:0000256" key="1">
    <source>
        <dbReference type="SAM" id="MobiDB-lite"/>
    </source>
</evidence>
<dbReference type="EMBL" id="QWKZ01000103">
    <property type="protein sequence ID" value="RIH82609.1"/>
    <property type="molecule type" value="Genomic_DNA"/>
</dbReference>
<dbReference type="Proteomes" id="UP000265800">
    <property type="component" value="Unassembled WGS sequence"/>
</dbReference>
<comment type="caution">
    <text evidence="2">The sequence shown here is derived from an EMBL/GenBank/DDBJ whole genome shotgun (WGS) entry which is preliminary data.</text>
</comment>
<reference evidence="2 3" key="1">
    <citation type="submission" date="2018-08" db="EMBL/GenBank/DDBJ databases">
        <title>Meiothermus luteus KCTC 52599 genome sequencing project.</title>
        <authorList>
            <person name="Da Costa M.S."/>
            <person name="Albuquerque L."/>
            <person name="Raposo P."/>
            <person name="Froufe H.J.C."/>
            <person name="Barroso C.S."/>
            <person name="Egas C."/>
        </authorList>
    </citation>
    <scope>NUCLEOTIDE SEQUENCE [LARGE SCALE GENOMIC DNA]</scope>
    <source>
        <strain evidence="2 3">KCTC 52599</strain>
    </source>
</reference>
<sequence length="432" mass="46825">MAVKRLSLPQEPPVVEWFVDELIPAGYVGVLFAKQGGGKTRLVAFLAVQALRPQGSFAKRPVRRGRVLVLDADDPGGLGYALWLHRFLRAYEDADKGLLDLRAVEGGLTPEDVRALEEELRQDPPVLIVVDAFSSAFLGVDVIKPQQVHAPIRALTSLAQSTGAALLLVDHVGKLVPGQTVAEKGPLGSTAKLFSPRAAFALDRLPPKEVEGRDVVKLTCVKQSYAPLPPPIGLELVWLSDGGGAYFKPYPLPEAATLEEKAEKVILELLAEAGEEGLPRKDLLGEVVRRGNVSERTAKRALSGLRDRGLVEEVELPGRGAPKVLRLPRSNPSISLAQNRENAVQDEERFWAKGLAQNGELGPKSPDPLEAEEQAPNGAGGAVGGKENAVQRAEPAPATPSRESEELLIWRRRWSAGGFPEPWPFWRRPGRP</sequence>
<evidence type="ECO:0000313" key="3">
    <source>
        <dbReference type="Proteomes" id="UP000265800"/>
    </source>
</evidence>
<feature type="region of interest" description="Disordered" evidence="1">
    <location>
        <begin position="357"/>
        <end position="407"/>
    </location>
</feature>
<gene>
    <name evidence="2" type="ORF">Mlute_02445</name>
</gene>
<proteinExistence type="predicted"/>
<dbReference type="RefSeq" id="WP_245958970.1">
    <property type="nucleotide sequence ID" value="NZ_QWKZ01000103.1"/>
</dbReference>
<dbReference type="AlphaFoldDB" id="A0A399EHQ3"/>
<accession>A0A399EHQ3</accession>
<organism evidence="2 3">
    <name type="scientific">Meiothermus luteus</name>
    <dbReference type="NCBI Taxonomy" id="2026184"/>
    <lineage>
        <taxon>Bacteria</taxon>
        <taxon>Thermotogati</taxon>
        <taxon>Deinococcota</taxon>
        <taxon>Deinococci</taxon>
        <taxon>Thermales</taxon>
        <taxon>Thermaceae</taxon>
        <taxon>Meiothermus</taxon>
    </lineage>
</organism>
<dbReference type="SUPFAM" id="SSF52540">
    <property type="entry name" value="P-loop containing nucleoside triphosphate hydrolases"/>
    <property type="match status" value="1"/>
</dbReference>